<sequence length="321" mass="35932">MSDKSSADDALTPVLVNCNNADVTFKSADGVDFHLHRSLLEAHTGAFPGPSIDTRGEVVQLQEPAKVLEILFDFVYPKRHLDLVDTDIELLFDVAEAVEKYEVFSAMFVCNARLSALLPRYAERILAHAVKHNYPKLIDEATPHIARSSSVSAMQKLPVCYSLPWFRYQESWASLFRGARRYTKNMPLLQLADGRKEHRTCHSAPGTICNTCQNSMFLWIATLEEIETISALNEVLDQFPTAISNASCCKDSGPVTATDWAAANMMTYGSGRPTSGSPQYKCNHLLNLARSMQYQIKAIPLFSDFVNGQYLDKTKRVKQEE</sequence>
<evidence type="ECO:0000313" key="1">
    <source>
        <dbReference type="EMBL" id="KAH9479314.1"/>
    </source>
</evidence>
<reference evidence="1" key="1">
    <citation type="submission" date="2021-10" db="EMBL/GenBank/DDBJ databases">
        <title>Psilocybe cubensis genome.</title>
        <authorList>
            <person name="Mckernan K.J."/>
            <person name="Crawford S."/>
            <person name="Trippe A."/>
            <person name="Kane L.T."/>
            <person name="Mclaughlin S."/>
        </authorList>
    </citation>
    <scope>NUCLEOTIDE SEQUENCE</scope>
    <source>
        <strain evidence="1">MGC-MH-2018</strain>
    </source>
</reference>
<dbReference type="Proteomes" id="UP000664032">
    <property type="component" value="Unassembled WGS sequence"/>
</dbReference>
<evidence type="ECO:0000313" key="2">
    <source>
        <dbReference type="Proteomes" id="UP000664032"/>
    </source>
</evidence>
<comment type="caution">
    <text evidence="1">The sequence shown here is derived from an EMBL/GenBank/DDBJ whole genome shotgun (WGS) entry which is preliminary data.</text>
</comment>
<proteinExistence type="predicted"/>
<organism evidence="1 2">
    <name type="scientific">Psilocybe cubensis</name>
    <name type="common">Psychedelic mushroom</name>
    <name type="synonym">Stropharia cubensis</name>
    <dbReference type="NCBI Taxonomy" id="181762"/>
    <lineage>
        <taxon>Eukaryota</taxon>
        <taxon>Fungi</taxon>
        <taxon>Dikarya</taxon>
        <taxon>Basidiomycota</taxon>
        <taxon>Agaricomycotina</taxon>
        <taxon>Agaricomycetes</taxon>
        <taxon>Agaricomycetidae</taxon>
        <taxon>Agaricales</taxon>
        <taxon>Agaricineae</taxon>
        <taxon>Strophariaceae</taxon>
        <taxon>Psilocybe</taxon>
    </lineage>
</organism>
<protein>
    <submittedName>
        <fullName evidence="1">Uncharacterized protein</fullName>
    </submittedName>
</protein>
<gene>
    <name evidence="1" type="ORF">JR316_0007903</name>
</gene>
<name>A0ACB8GWB5_PSICU</name>
<dbReference type="EMBL" id="JAFIQS020000007">
    <property type="protein sequence ID" value="KAH9479314.1"/>
    <property type="molecule type" value="Genomic_DNA"/>
</dbReference>
<keyword evidence="2" id="KW-1185">Reference proteome</keyword>
<accession>A0ACB8GWB5</accession>